<dbReference type="EMBL" id="UINC01186218">
    <property type="protein sequence ID" value="SVD98339.1"/>
    <property type="molecule type" value="Genomic_DNA"/>
</dbReference>
<dbReference type="AlphaFoldDB" id="A0A382ZSW7"/>
<name>A0A382ZSW7_9ZZZZ</name>
<organism evidence="1">
    <name type="scientific">marine metagenome</name>
    <dbReference type="NCBI Taxonomy" id="408172"/>
    <lineage>
        <taxon>unclassified sequences</taxon>
        <taxon>metagenomes</taxon>
        <taxon>ecological metagenomes</taxon>
    </lineage>
</organism>
<evidence type="ECO:0000313" key="1">
    <source>
        <dbReference type="EMBL" id="SVD98339.1"/>
    </source>
</evidence>
<gene>
    <name evidence="1" type="ORF">METZ01_LOCUS451193</name>
</gene>
<protein>
    <submittedName>
        <fullName evidence="1">Uncharacterized protein</fullName>
    </submittedName>
</protein>
<accession>A0A382ZSW7</accession>
<reference evidence="1" key="1">
    <citation type="submission" date="2018-05" db="EMBL/GenBank/DDBJ databases">
        <authorList>
            <person name="Lanie J.A."/>
            <person name="Ng W.-L."/>
            <person name="Kazmierczak K.M."/>
            <person name="Andrzejewski T.M."/>
            <person name="Davidsen T.M."/>
            <person name="Wayne K.J."/>
            <person name="Tettelin H."/>
            <person name="Glass J.I."/>
            <person name="Rusch D."/>
            <person name="Podicherti R."/>
            <person name="Tsui H.-C.T."/>
            <person name="Winkler M.E."/>
        </authorList>
    </citation>
    <scope>NUCLEOTIDE SEQUENCE</scope>
</reference>
<sequence length="255" mass="29428">HVPVCINISKKYKKIEDKIKSDRDRNSFSGALAASVMSIWARSGFYYQGMKNNKAIKFILEKTRSQWPKGLPILSALANHSYHLRDDKALHKLFDNKYYAESLFTHSRAISWGDFYDTKTQSKILRSDKNFEKKGRIKLPSYFVRFGVSSSLELFVKNKAAMEKRRKSDQTATLSKKQRKAVEHAMSCVEKVAPAFSGLYSQFKEDEGIFELNIKAVKSEDILGELKDGRGYGDKTIYLNQKLFKEEFPRFFAVM</sequence>
<proteinExistence type="predicted"/>
<feature type="non-terminal residue" evidence="1">
    <location>
        <position position="1"/>
    </location>
</feature>
<feature type="non-terminal residue" evidence="1">
    <location>
        <position position="255"/>
    </location>
</feature>